<dbReference type="InterPro" id="IPR035595">
    <property type="entry name" value="UDP_glycos_trans_CS"/>
</dbReference>
<organism evidence="7 8">
    <name type="scientific">Dorcoceras hygrometricum</name>
    <dbReference type="NCBI Taxonomy" id="472368"/>
    <lineage>
        <taxon>Eukaryota</taxon>
        <taxon>Viridiplantae</taxon>
        <taxon>Streptophyta</taxon>
        <taxon>Embryophyta</taxon>
        <taxon>Tracheophyta</taxon>
        <taxon>Spermatophyta</taxon>
        <taxon>Magnoliopsida</taxon>
        <taxon>eudicotyledons</taxon>
        <taxon>Gunneridae</taxon>
        <taxon>Pentapetalae</taxon>
        <taxon>asterids</taxon>
        <taxon>lamiids</taxon>
        <taxon>Lamiales</taxon>
        <taxon>Gesneriaceae</taxon>
        <taxon>Didymocarpoideae</taxon>
        <taxon>Trichosporeae</taxon>
        <taxon>Loxocarpinae</taxon>
        <taxon>Dorcoceras</taxon>
    </lineage>
</organism>
<reference evidence="7 8" key="1">
    <citation type="journal article" date="2015" name="Proc. Natl. Acad. Sci. U.S.A.">
        <title>The resurrection genome of Boea hygrometrica: A blueprint for survival of dehydration.</title>
        <authorList>
            <person name="Xiao L."/>
            <person name="Yang G."/>
            <person name="Zhang L."/>
            <person name="Yang X."/>
            <person name="Zhao S."/>
            <person name="Ji Z."/>
            <person name="Zhou Q."/>
            <person name="Hu M."/>
            <person name="Wang Y."/>
            <person name="Chen M."/>
            <person name="Xu Y."/>
            <person name="Jin H."/>
            <person name="Xiao X."/>
            <person name="Hu G."/>
            <person name="Bao F."/>
            <person name="Hu Y."/>
            <person name="Wan P."/>
            <person name="Li L."/>
            <person name="Deng X."/>
            <person name="Kuang T."/>
            <person name="Xiang C."/>
            <person name="Zhu J.K."/>
            <person name="Oliver M.J."/>
            <person name="He Y."/>
        </authorList>
    </citation>
    <scope>NUCLEOTIDE SEQUENCE [LARGE SCALE GENOMIC DNA]</scope>
    <source>
        <strain evidence="8">cv. XS01</strain>
    </source>
</reference>
<dbReference type="InterPro" id="IPR002213">
    <property type="entry name" value="UDP_glucos_trans"/>
</dbReference>
<keyword evidence="3 5" id="KW-0808">Transferase</keyword>
<protein>
    <recommendedName>
        <fullName evidence="6">Glycosyltransferase</fullName>
        <ecNumber evidence="6">2.4.1.-</ecNumber>
    </recommendedName>
</protein>
<proteinExistence type="inferred from homology"/>
<dbReference type="PANTHER" id="PTHR11926">
    <property type="entry name" value="GLUCOSYL/GLUCURONOSYL TRANSFERASES"/>
    <property type="match status" value="1"/>
</dbReference>
<sequence length="475" mass="53474">MSWKESNLPPHVLIFPLPAQGHMNSMLTLAQLLCLSDFHVTFVVSEFNHRRLLKHTGTHSAFARYPGFRFQTIPDGLPEDHPRAGLRIMEIIQSLRKHVGPSFKKMLVDKDLLASADRRPVTCIIADAVLNFNADFAEENGIPLIYFRTISAAAVWVLFCVTRVAEANELPVKGNGMDELVKSIPGMEDFLRRRDLPSFCRVDNPNDPALHELIALTRQTVRAEAVILNTFEDLELPVLSNIRQHMARLYTIGPSNVLLKSRLEENKASSGSLWPEDRSCIDWLNAQAPGSVIYVSFGSVTILTRDQILEFWHGLVNSGQKFLWAMRPDSVDHSDRLIFESEQGIEGNGYMVEWAPQEEVLNHPAVGAFLTHCGWNSTLESIGAGVPMICWPFFADQMVNSRFVSDVWRIGLDIKDSCDRVVIENAVRELMEQRKDEFAERARCLAAQVRRAVADGGSSEQSLEDLIMYIASMIT</sequence>
<dbReference type="GO" id="GO:0080044">
    <property type="term" value="F:quercetin 7-O-glucosyltransferase activity"/>
    <property type="evidence" value="ECO:0007669"/>
    <property type="project" value="TreeGrafter"/>
</dbReference>
<dbReference type="EMBL" id="KQ999278">
    <property type="protein sequence ID" value="KZV42274.1"/>
    <property type="molecule type" value="Genomic_DNA"/>
</dbReference>
<evidence type="ECO:0000313" key="8">
    <source>
        <dbReference type="Proteomes" id="UP000250235"/>
    </source>
</evidence>
<dbReference type="GO" id="GO:0080043">
    <property type="term" value="F:quercetin 3-O-glucosyltransferase activity"/>
    <property type="evidence" value="ECO:0007669"/>
    <property type="project" value="TreeGrafter"/>
</dbReference>
<dbReference type="FunFam" id="3.40.50.2000:FF:000065">
    <property type="entry name" value="Glycosyltransferase"/>
    <property type="match status" value="1"/>
</dbReference>
<evidence type="ECO:0000256" key="1">
    <source>
        <dbReference type="ARBA" id="ARBA00009995"/>
    </source>
</evidence>
<dbReference type="Proteomes" id="UP000250235">
    <property type="component" value="Unassembled WGS sequence"/>
</dbReference>
<comment type="similarity">
    <text evidence="1 5">Belongs to the UDP-glycosyltransferase family.</text>
</comment>
<evidence type="ECO:0000256" key="4">
    <source>
        <dbReference type="ARBA" id="ARBA00051827"/>
    </source>
</evidence>
<dbReference type="CDD" id="cd03784">
    <property type="entry name" value="GT1_Gtf-like"/>
    <property type="match status" value="1"/>
</dbReference>
<dbReference type="OrthoDB" id="5835829at2759"/>
<evidence type="ECO:0000256" key="3">
    <source>
        <dbReference type="ARBA" id="ARBA00022679"/>
    </source>
</evidence>
<keyword evidence="8" id="KW-1185">Reference proteome</keyword>
<dbReference type="GO" id="GO:0102970">
    <property type="term" value="F:7-deoxyloganetic acid glucosyltransferase activity"/>
    <property type="evidence" value="ECO:0007669"/>
    <property type="project" value="UniProtKB-EC"/>
</dbReference>
<dbReference type="EC" id="2.4.1.-" evidence="6"/>
<evidence type="ECO:0000256" key="6">
    <source>
        <dbReference type="RuleBase" id="RU362057"/>
    </source>
</evidence>
<evidence type="ECO:0000256" key="2">
    <source>
        <dbReference type="ARBA" id="ARBA00022676"/>
    </source>
</evidence>
<dbReference type="Pfam" id="PF00201">
    <property type="entry name" value="UDPGT"/>
    <property type="match status" value="1"/>
</dbReference>
<evidence type="ECO:0000256" key="5">
    <source>
        <dbReference type="RuleBase" id="RU003718"/>
    </source>
</evidence>
<dbReference type="PANTHER" id="PTHR11926:SF1392">
    <property type="entry name" value="GLYCOSYLTRANSFERASE"/>
    <property type="match status" value="1"/>
</dbReference>
<keyword evidence="2 5" id="KW-0328">Glycosyltransferase</keyword>
<dbReference type="Gene3D" id="3.40.50.2000">
    <property type="entry name" value="Glycogen Phosphorylase B"/>
    <property type="match status" value="2"/>
</dbReference>
<dbReference type="PROSITE" id="PS00375">
    <property type="entry name" value="UDPGT"/>
    <property type="match status" value="1"/>
</dbReference>
<name>A0A2Z7C5S7_9LAMI</name>
<dbReference type="AlphaFoldDB" id="A0A2Z7C5S7"/>
<evidence type="ECO:0000313" key="7">
    <source>
        <dbReference type="EMBL" id="KZV42274.1"/>
    </source>
</evidence>
<comment type="catalytic activity">
    <reaction evidence="4">
        <text>7-deoxyloganetate + UDP-alpha-D-glucose = 7-deoxyloganate + UDP + H(+)</text>
        <dbReference type="Rhea" id="RHEA:39895"/>
        <dbReference type="ChEBI" id="CHEBI:15378"/>
        <dbReference type="ChEBI" id="CHEBI:58223"/>
        <dbReference type="ChEBI" id="CHEBI:58885"/>
        <dbReference type="ChEBI" id="CHEBI:76844"/>
        <dbReference type="ChEBI" id="CHEBI:76846"/>
        <dbReference type="EC" id="2.4.1.323"/>
    </reaction>
</comment>
<dbReference type="SUPFAM" id="SSF53756">
    <property type="entry name" value="UDP-Glycosyltransferase/glycogen phosphorylase"/>
    <property type="match status" value="1"/>
</dbReference>
<dbReference type="FunFam" id="3.40.50.2000:FF:000040">
    <property type="entry name" value="UDP-glycosyltransferase 76C1"/>
    <property type="match status" value="1"/>
</dbReference>
<accession>A0A2Z7C5S7</accession>
<gene>
    <name evidence="7" type="ORF">F511_13884</name>
</gene>